<protein>
    <submittedName>
        <fullName evidence="1">Uncharacterized protein</fullName>
    </submittedName>
</protein>
<dbReference type="RefSeq" id="WP_087917410.1">
    <property type="nucleotide sequence ID" value="NZ_CP021780.1"/>
</dbReference>
<dbReference type="EMBL" id="CP021780">
    <property type="protein sequence ID" value="ASA23420.1"/>
    <property type="molecule type" value="Genomic_DNA"/>
</dbReference>
<name>A0A2Z2KJF7_9BACL</name>
<proteinExistence type="predicted"/>
<sequence length="338" mass="38736">MILYLTSSSKVNLLDFIEIELEMPIKKLIGSFSLNSFVVKDMRFYNHVRYVAIERGAIKETDKEMVQALLSFQMMYKMRIIVISEGLLESSPILQELIQADIQNVVIAEKIDKIQDELRECFSDVGMLRRKAEREFISLEAMLQLAPVEEVTQFRFNCTNVIIAIAGCDRRVGVTTTAFNLVCWINAHGGTACYVEANSNNHLAHIIQLFKPKQSGSAFIMEDSDFYFNKELNQDYNFIIFDIGVLKERNLQEAFLNADIRILCGSAMPYELVGFYRALERCQNFSVHALGLFVPDNIKPYLSQSISKNIVYCNSSHDLFDSKSNSGIFEMFLKEHFI</sequence>
<keyword evidence="2" id="KW-1185">Reference proteome</keyword>
<organism evidence="1 2">
    <name type="scientific">Paenibacillus donghaensis</name>
    <dbReference type="NCBI Taxonomy" id="414771"/>
    <lineage>
        <taxon>Bacteria</taxon>
        <taxon>Bacillati</taxon>
        <taxon>Bacillota</taxon>
        <taxon>Bacilli</taxon>
        <taxon>Bacillales</taxon>
        <taxon>Paenibacillaceae</taxon>
        <taxon>Paenibacillus</taxon>
    </lineage>
</organism>
<dbReference type="SUPFAM" id="SSF52540">
    <property type="entry name" value="P-loop containing nucleoside triphosphate hydrolases"/>
    <property type="match status" value="1"/>
</dbReference>
<evidence type="ECO:0000313" key="2">
    <source>
        <dbReference type="Proteomes" id="UP000249890"/>
    </source>
</evidence>
<accession>A0A2Z2KJF7</accession>
<dbReference type="InterPro" id="IPR027417">
    <property type="entry name" value="P-loop_NTPase"/>
</dbReference>
<dbReference type="KEGG" id="pdh:B9T62_23005"/>
<reference evidence="1 2" key="1">
    <citation type="submission" date="2017-06" db="EMBL/GenBank/DDBJ databases">
        <title>Complete genome sequence of Paenibacillus donghaensis KCTC 13049T isolated from East Sea sediment, South Korea.</title>
        <authorList>
            <person name="Jung B.K."/>
            <person name="Hong S.-J."/>
            <person name="Shin J.-H."/>
        </authorList>
    </citation>
    <scope>NUCLEOTIDE SEQUENCE [LARGE SCALE GENOMIC DNA]</scope>
    <source>
        <strain evidence="1 2">KCTC 13049</strain>
    </source>
</reference>
<gene>
    <name evidence="1" type="ORF">B9T62_23005</name>
</gene>
<dbReference type="OrthoDB" id="2665969at2"/>
<dbReference type="Gene3D" id="3.40.50.300">
    <property type="entry name" value="P-loop containing nucleotide triphosphate hydrolases"/>
    <property type="match status" value="1"/>
</dbReference>
<dbReference type="AlphaFoldDB" id="A0A2Z2KJF7"/>
<dbReference type="Proteomes" id="UP000249890">
    <property type="component" value="Chromosome"/>
</dbReference>
<evidence type="ECO:0000313" key="1">
    <source>
        <dbReference type="EMBL" id="ASA23420.1"/>
    </source>
</evidence>